<dbReference type="InterPro" id="IPR004012">
    <property type="entry name" value="Run_dom"/>
</dbReference>
<evidence type="ECO:0000313" key="8">
    <source>
        <dbReference type="Proteomes" id="UP000663845"/>
    </source>
</evidence>
<evidence type="ECO:0000259" key="5">
    <source>
        <dbReference type="PROSITE" id="PS50003"/>
    </source>
</evidence>
<dbReference type="InterPro" id="IPR001849">
    <property type="entry name" value="PH_domain"/>
</dbReference>
<dbReference type="PROSITE" id="PS50826">
    <property type="entry name" value="RUN"/>
    <property type="match status" value="1"/>
</dbReference>
<dbReference type="InterPro" id="IPR037213">
    <property type="entry name" value="Run_dom_sf"/>
</dbReference>
<dbReference type="PANTHER" id="PTHR46556">
    <property type="entry name" value="PLECKSTRIN HOMOLOGY DOMAIN-CONTAINING FAMILY M MEMBER 2"/>
    <property type="match status" value="1"/>
</dbReference>
<keyword evidence="4" id="KW-0458">Lysosome</keyword>
<dbReference type="Pfam" id="PF02759">
    <property type="entry name" value="RUN"/>
    <property type="match status" value="1"/>
</dbReference>
<dbReference type="SMART" id="SM00233">
    <property type="entry name" value="PH"/>
    <property type="match status" value="1"/>
</dbReference>
<dbReference type="CDD" id="cd17680">
    <property type="entry name" value="RUN_PLEKHM2"/>
    <property type="match status" value="1"/>
</dbReference>
<reference evidence="7" key="1">
    <citation type="submission" date="2021-02" db="EMBL/GenBank/DDBJ databases">
        <authorList>
            <person name="Nowell W R."/>
        </authorList>
    </citation>
    <scope>NUCLEOTIDE SEQUENCE</scope>
</reference>
<dbReference type="InterPro" id="IPR053015">
    <property type="entry name" value="PH_domain-containing_M2"/>
</dbReference>
<dbReference type="Proteomes" id="UP000663845">
    <property type="component" value="Unassembled WGS sequence"/>
</dbReference>
<dbReference type="Pfam" id="PF23142">
    <property type="entry name" value="PH_PLEKHM2"/>
    <property type="match status" value="2"/>
</dbReference>
<dbReference type="EMBL" id="CAJNOG010001026">
    <property type="protein sequence ID" value="CAF1399256.1"/>
    <property type="molecule type" value="Genomic_DNA"/>
</dbReference>
<accession>A0A815KQ45</accession>
<dbReference type="GO" id="GO:0007030">
    <property type="term" value="P:Golgi organization"/>
    <property type="evidence" value="ECO:0007669"/>
    <property type="project" value="TreeGrafter"/>
</dbReference>
<dbReference type="GO" id="GO:0005765">
    <property type="term" value="C:lysosomal membrane"/>
    <property type="evidence" value="ECO:0007669"/>
    <property type="project" value="UniProtKB-SubCell"/>
</dbReference>
<dbReference type="GO" id="GO:0032418">
    <property type="term" value="P:lysosome localization"/>
    <property type="evidence" value="ECO:0007669"/>
    <property type="project" value="TreeGrafter"/>
</dbReference>
<dbReference type="PANTHER" id="PTHR46556:SF1">
    <property type="entry name" value="PLECKSTRIN HOMOLOGY DOMAIN-CONTAINING FAMILY M MEMBER 2"/>
    <property type="match status" value="1"/>
</dbReference>
<sequence>MNMSHLYGPQIIKDKVLTNISAAIREIHRLAVDEDDQTSKILTNDNWQVHCLLEHLDFALLYGLKYVQDGYYKCVKEFTPKLLSKQIESLLNIETDLGRGRAWFFFALNDSLTESYIKCFQDNRKLIKKFYTADSIINDTQRLLTLTTLCSGLENIQFNLKADCVYFDRSCWPAYLQVDIKDTEKLSLPGVRNDVPSFATYLSRYDVQHIPSSPTILHSATVTSKRVRVPKRTDHTSAASSVVVYEMMFHHLLQRVRVPKRTDHTSAASSVVNSFVSSDIHPTNLSRSSSVSFDNPSIDGLSLNDENQTTNSKPILIDTPLLIPTAITTELSSSLSELDPMLNGRVRTPSPIPSTMIDEQIMTVPTYDTTDNQPMTIENQPSTVIEESINISEHTENSVLSSASVDNDLNIEKKNDDLLQIVEEDVLDLPADANLQLQFLLEVYELENRENFIKLFPTTIGHNNGNTEVVYFLITSHNIYLLRQVNEVNDSYRIEKIESIPIEKIDYIEIGPNEQFFRIITVKHTKLRCLTTGCKELTNDICTTIRETAKYGRFPEPQILPATMQEISIKKELANDMKKESIHDVKLLDYHYIFWEEPQMSGRKLRKEGSLHVKLIEPPTPIRLLSAATLKSHRQPFETWRNAYVTLRVDRLNIYLHKSDKTPSLTYTLQDENCQGCRRNRSTDRPHAIEIIYDVQHIPSSPTILHSATVTSKRVRVPKRTDHTSAASSVVNSFVSSDIHPTNLSRSSSVSFDNPSIDGLSLNDENQITNSKPILIDTPLLIPTATTTEISSSLSELDPMLNGRVRTPSPIPSTMIDEQIMSIPTDDTTDNQPMTIENQPSTVIEESITISEHTENSVLSSASIDNDLNIEKKNDDLLQIVEEDVLDLPADANLQLQFLLEVYELENRENFIKLFPTTIGHNNGNTEVVYFLITSHNIYLLRQISEVNDSYRIEKIESIPIEKIDYIEIGPNEQFFRIITVKHTKLRCLTTGCKELTNDICTTIRETAKYGRFPEPQILPATMQEISIKKELANDMKKESIHDVKLLDYHYIFWEEPQMSGRKLRKEGSLHVKLIEPPTPIRLLSAATLKSHRQPFETWRNAYVTLRVDRLNIYLHKSDKTPSLTYTLQDENCQGCRRNRSTDRPHAIEIMFANDITLVMAAKTKTEQDEWLHAVMKGLSQGRMAIKDEENTANTVPCSLILTDEKIYVCHDEQDNALIRQLDSMKLEYIAHLFVDPQCQYYCVLSIEQGNQGSKSWIFYFLFAKEMIQFIKTLQTALSKTYQVPMDLHPLNDISFERECERTAKRLLRSYRPLKFTN</sequence>
<evidence type="ECO:0000259" key="6">
    <source>
        <dbReference type="PROSITE" id="PS50826"/>
    </source>
</evidence>
<evidence type="ECO:0000256" key="1">
    <source>
        <dbReference type="ARBA" id="ARBA00004496"/>
    </source>
</evidence>
<evidence type="ECO:0000256" key="2">
    <source>
        <dbReference type="ARBA" id="ARBA00004656"/>
    </source>
</evidence>
<dbReference type="InterPro" id="IPR057288">
    <property type="entry name" value="PH_PLEKHM2"/>
</dbReference>
<protein>
    <submittedName>
        <fullName evidence="7">Uncharacterized protein</fullName>
    </submittedName>
</protein>
<evidence type="ECO:0000256" key="4">
    <source>
        <dbReference type="ARBA" id="ARBA00023228"/>
    </source>
</evidence>
<dbReference type="Pfam" id="PF00169">
    <property type="entry name" value="PH"/>
    <property type="match status" value="1"/>
</dbReference>
<dbReference type="GO" id="GO:0032880">
    <property type="term" value="P:regulation of protein localization"/>
    <property type="evidence" value="ECO:0007669"/>
    <property type="project" value="TreeGrafter"/>
</dbReference>
<evidence type="ECO:0000313" key="7">
    <source>
        <dbReference type="EMBL" id="CAF1399256.1"/>
    </source>
</evidence>
<dbReference type="Gene3D" id="2.30.29.30">
    <property type="entry name" value="Pleckstrin-homology domain (PH domain)/Phosphotyrosine-binding domain (PTB)"/>
    <property type="match status" value="2"/>
</dbReference>
<dbReference type="Gene3D" id="1.20.58.900">
    <property type="match status" value="1"/>
</dbReference>
<dbReference type="InterPro" id="IPR047327">
    <property type="entry name" value="RUN_PLEKHM2"/>
</dbReference>
<gene>
    <name evidence="7" type="ORF">JYZ213_LOCUS37662</name>
</gene>
<dbReference type="GO" id="GO:0019894">
    <property type="term" value="F:kinesin binding"/>
    <property type="evidence" value="ECO:0007669"/>
    <property type="project" value="TreeGrafter"/>
</dbReference>
<dbReference type="SUPFAM" id="SSF50729">
    <property type="entry name" value="PH domain-like"/>
    <property type="match status" value="2"/>
</dbReference>
<dbReference type="InterPro" id="IPR011993">
    <property type="entry name" value="PH-like_dom_sf"/>
</dbReference>
<dbReference type="SUPFAM" id="SSF140741">
    <property type="entry name" value="RUN domain-like"/>
    <property type="match status" value="1"/>
</dbReference>
<comment type="caution">
    <text evidence="7">The sequence shown here is derived from an EMBL/GenBank/DDBJ whole genome shotgun (WGS) entry which is preliminary data.</text>
</comment>
<dbReference type="SMART" id="SM00593">
    <property type="entry name" value="RUN"/>
    <property type="match status" value="1"/>
</dbReference>
<feature type="domain" description="RUN" evidence="6">
    <location>
        <begin position="43"/>
        <end position="165"/>
    </location>
</feature>
<comment type="subcellular location">
    <subcellularLocation>
        <location evidence="1">Cytoplasm</location>
    </subcellularLocation>
    <subcellularLocation>
        <location evidence="2">Lysosome membrane</location>
    </subcellularLocation>
</comment>
<name>A0A815KQ45_9BILA</name>
<feature type="domain" description="PH" evidence="5">
    <location>
        <begin position="1063"/>
        <end position="1180"/>
    </location>
</feature>
<dbReference type="PROSITE" id="PS50003">
    <property type="entry name" value="PH_DOMAIN"/>
    <property type="match status" value="1"/>
</dbReference>
<organism evidence="7 8">
    <name type="scientific">Adineta steineri</name>
    <dbReference type="NCBI Taxonomy" id="433720"/>
    <lineage>
        <taxon>Eukaryota</taxon>
        <taxon>Metazoa</taxon>
        <taxon>Spiralia</taxon>
        <taxon>Gnathifera</taxon>
        <taxon>Rotifera</taxon>
        <taxon>Eurotatoria</taxon>
        <taxon>Bdelloidea</taxon>
        <taxon>Adinetida</taxon>
        <taxon>Adinetidae</taxon>
        <taxon>Adineta</taxon>
    </lineage>
</organism>
<evidence type="ECO:0000256" key="3">
    <source>
        <dbReference type="ARBA" id="ARBA00022490"/>
    </source>
</evidence>
<keyword evidence="3" id="KW-0963">Cytoplasm</keyword>
<dbReference type="GO" id="GO:0010008">
    <property type="term" value="C:endosome membrane"/>
    <property type="evidence" value="ECO:0007669"/>
    <property type="project" value="TreeGrafter"/>
</dbReference>
<proteinExistence type="predicted"/>